<dbReference type="CDD" id="cd06267">
    <property type="entry name" value="PBP1_LacI_sugar_binding-like"/>
    <property type="match status" value="1"/>
</dbReference>
<dbReference type="SUPFAM" id="SSF53822">
    <property type="entry name" value="Periplasmic binding protein-like I"/>
    <property type="match status" value="1"/>
</dbReference>
<dbReference type="Pfam" id="PF00356">
    <property type="entry name" value="LacI"/>
    <property type="match status" value="1"/>
</dbReference>
<dbReference type="PRINTS" id="PR00036">
    <property type="entry name" value="HTHLACI"/>
</dbReference>
<evidence type="ECO:0000256" key="2">
    <source>
        <dbReference type="ARBA" id="ARBA00023125"/>
    </source>
</evidence>
<dbReference type="CDD" id="cd01392">
    <property type="entry name" value="HTH_LacI"/>
    <property type="match status" value="1"/>
</dbReference>
<reference evidence="6 7" key="1">
    <citation type="journal article" date="2015" name="Genome Announc.">
        <title>Expanding the biotechnology potential of lactobacilli through comparative genomics of 213 strains and associated genera.</title>
        <authorList>
            <person name="Sun Z."/>
            <person name="Harris H.M."/>
            <person name="McCann A."/>
            <person name="Guo C."/>
            <person name="Argimon S."/>
            <person name="Zhang W."/>
            <person name="Yang X."/>
            <person name="Jeffery I.B."/>
            <person name="Cooney J.C."/>
            <person name="Kagawa T.F."/>
            <person name="Liu W."/>
            <person name="Song Y."/>
            <person name="Salvetti E."/>
            <person name="Wrobel A."/>
            <person name="Rasinkangas P."/>
            <person name="Parkhill J."/>
            <person name="Rea M.C."/>
            <person name="O'Sullivan O."/>
            <person name="Ritari J."/>
            <person name="Douillard F.P."/>
            <person name="Paul Ross R."/>
            <person name="Yang R."/>
            <person name="Briner A.E."/>
            <person name="Felis G.E."/>
            <person name="de Vos W.M."/>
            <person name="Barrangou R."/>
            <person name="Klaenhammer T.R."/>
            <person name="Caufield P.W."/>
            <person name="Cui Y."/>
            <person name="Zhang H."/>
            <person name="O'Toole P.W."/>
        </authorList>
    </citation>
    <scope>NUCLEOTIDE SEQUENCE [LARGE SCALE GENOMIC DNA]</scope>
    <source>
        <strain evidence="6 7">DSM 12744</strain>
    </source>
</reference>
<dbReference type="PROSITE" id="PS50943">
    <property type="entry name" value="HTH_CROC1"/>
    <property type="match status" value="1"/>
</dbReference>
<dbReference type="InterPro" id="IPR001387">
    <property type="entry name" value="Cro/C1-type_HTH"/>
</dbReference>
<dbReference type="GO" id="GO:0003700">
    <property type="term" value="F:DNA-binding transcription factor activity"/>
    <property type="evidence" value="ECO:0007669"/>
    <property type="project" value="TreeGrafter"/>
</dbReference>
<proteinExistence type="predicted"/>
<evidence type="ECO:0000256" key="1">
    <source>
        <dbReference type="ARBA" id="ARBA00023015"/>
    </source>
</evidence>
<dbReference type="InterPro" id="IPR028082">
    <property type="entry name" value="Peripla_BP_I"/>
</dbReference>
<dbReference type="GO" id="GO:0000976">
    <property type="term" value="F:transcription cis-regulatory region binding"/>
    <property type="evidence" value="ECO:0007669"/>
    <property type="project" value="TreeGrafter"/>
</dbReference>
<dbReference type="PROSITE" id="PS50932">
    <property type="entry name" value="HTH_LACI_2"/>
    <property type="match status" value="1"/>
</dbReference>
<accession>A0A0R1N3H8</accession>
<protein>
    <submittedName>
        <fullName evidence="6">Laci family transcriptional regulator</fullName>
    </submittedName>
</protein>
<dbReference type="Gene3D" id="3.40.50.2300">
    <property type="match status" value="2"/>
</dbReference>
<evidence type="ECO:0000313" key="6">
    <source>
        <dbReference type="EMBL" id="KRL14508.1"/>
    </source>
</evidence>
<keyword evidence="7" id="KW-1185">Reference proteome</keyword>
<dbReference type="EMBL" id="AZEC01000001">
    <property type="protein sequence ID" value="KRL14508.1"/>
    <property type="molecule type" value="Genomic_DNA"/>
</dbReference>
<keyword evidence="2" id="KW-0238">DNA-binding</keyword>
<dbReference type="PANTHER" id="PTHR30146:SF150">
    <property type="entry name" value="ARABINOSE METABOLISM TRANSCRIPTIONAL REPRESSOR"/>
    <property type="match status" value="1"/>
</dbReference>
<sequence>MDKKQLTIKEIASMAGVSVSTVSRVLNNKAHVNPAKRKKIQAIIDQSGFQPSMIARGMVYQRTNTLGVVVSDITNPYFTALVSNIEAVAEDFGFSLLLFNTMTAGHTHQKDTVQIEITAFRNLQEKKVDGVLILGGEIDQATPDPHYITALEQMAHHLPVVIVAQPVKGVDCEFVPRYQQMSAEMITEHLLASGYKNIAFLGGQPDITITNERLSGYRKMMTTYADYSAKNVLLSDYYVEDGYQGMRHFIDTQQVPEAIVAINDQVALGAIRALNDHQLSCPDDVAIGSCDAFPNGNYFTPRLTTIDHHNEDLANIAVNKLLTATGQEKIPPIPTPALPTLIIRESSGHPLKKKKE</sequence>
<dbReference type="STRING" id="1423792.FD09_GL000156"/>
<dbReference type="PATRIC" id="fig|1423792.3.peg.159"/>
<dbReference type="AlphaFoldDB" id="A0A0R1N3H8"/>
<dbReference type="PROSITE" id="PS00356">
    <property type="entry name" value="HTH_LACI_1"/>
    <property type="match status" value="1"/>
</dbReference>
<dbReference type="Gene3D" id="1.10.260.40">
    <property type="entry name" value="lambda repressor-like DNA-binding domains"/>
    <property type="match status" value="1"/>
</dbReference>
<dbReference type="SUPFAM" id="SSF47413">
    <property type="entry name" value="lambda repressor-like DNA-binding domains"/>
    <property type="match status" value="1"/>
</dbReference>
<dbReference type="RefSeq" id="WP_057817276.1">
    <property type="nucleotide sequence ID" value="NZ_AZEC01000001.1"/>
</dbReference>
<dbReference type="InterPro" id="IPR046335">
    <property type="entry name" value="LacI/GalR-like_sensor"/>
</dbReference>
<evidence type="ECO:0000256" key="3">
    <source>
        <dbReference type="ARBA" id="ARBA00023163"/>
    </source>
</evidence>
<dbReference type="SMART" id="SM00354">
    <property type="entry name" value="HTH_LACI"/>
    <property type="match status" value="1"/>
</dbReference>
<comment type="caution">
    <text evidence="6">The sequence shown here is derived from an EMBL/GenBank/DDBJ whole genome shotgun (WGS) entry which is preliminary data.</text>
</comment>
<dbReference type="InterPro" id="IPR000843">
    <property type="entry name" value="HTH_LacI"/>
</dbReference>
<evidence type="ECO:0000259" key="5">
    <source>
        <dbReference type="PROSITE" id="PS50943"/>
    </source>
</evidence>
<organism evidence="6 7">
    <name type="scientific">Schleiferilactobacillus perolens DSM 12744</name>
    <dbReference type="NCBI Taxonomy" id="1423792"/>
    <lineage>
        <taxon>Bacteria</taxon>
        <taxon>Bacillati</taxon>
        <taxon>Bacillota</taxon>
        <taxon>Bacilli</taxon>
        <taxon>Lactobacillales</taxon>
        <taxon>Lactobacillaceae</taxon>
        <taxon>Schleiferilactobacillus</taxon>
    </lineage>
</organism>
<keyword evidence="1" id="KW-0805">Transcription regulation</keyword>
<gene>
    <name evidence="6" type="ORF">FD09_GL000156</name>
</gene>
<dbReference type="Pfam" id="PF13377">
    <property type="entry name" value="Peripla_BP_3"/>
    <property type="match status" value="1"/>
</dbReference>
<dbReference type="OrthoDB" id="9796186at2"/>
<dbReference type="InterPro" id="IPR010982">
    <property type="entry name" value="Lambda_DNA-bd_dom_sf"/>
</dbReference>
<evidence type="ECO:0000313" key="7">
    <source>
        <dbReference type="Proteomes" id="UP000051330"/>
    </source>
</evidence>
<feature type="domain" description="HTH cro/C1-type" evidence="5">
    <location>
        <begin position="3"/>
        <end position="30"/>
    </location>
</feature>
<evidence type="ECO:0000259" key="4">
    <source>
        <dbReference type="PROSITE" id="PS50932"/>
    </source>
</evidence>
<dbReference type="Proteomes" id="UP000051330">
    <property type="component" value="Unassembled WGS sequence"/>
</dbReference>
<dbReference type="PANTHER" id="PTHR30146">
    <property type="entry name" value="LACI-RELATED TRANSCRIPTIONAL REPRESSOR"/>
    <property type="match status" value="1"/>
</dbReference>
<name>A0A0R1N3H8_9LACO</name>
<keyword evidence="3" id="KW-0804">Transcription</keyword>
<feature type="domain" description="HTH lacI-type" evidence="4">
    <location>
        <begin position="6"/>
        <end position="60"/>
    </location>
</feature>